<dbReference type="Proteomes" id="UP000263012">
    <property type="component" value="Chromosome"/>
</dbReference>
<keyword evidence="2" id="KW-1133">Transmembrane helix</keyword>
<dbReference type="OrthoDB" id="242217at2157"/>
<dbReference type="KEGG" id="hdf:AArcSl_3138"/>
<dbReference type="Pfam" id="PF14257">
    <property type="entry name" value="DUF4349"/>
    <property type="match status" value="1"/>
</dbReference>
<dbReference type="AlphaFoldDB" id="A0A343TNS3"/>
<evidence type="ECO:0000313" key="4">
    <source>
        <dbReference type="EMBL" id="AUX10745.1"/>
    </source>
</evidence>
<evidence type="ECO:0000313" key="5">
    <source>
        <dbReference type="Proteomes" id="UP000263012"/>
    </source>
</evidence>
<name>A0A343TNS3_9EURY</name>
<dbReference type="GeneID" id="37879503"/>
<sequence length="309" mass="33213">MQRRTLAVVALAVLLLGAGCVGSAPLSDDADSAAVEEAADAEEAAEVAADDTAEDAAVEVEGETFATTASTDSATAPQPAPDRDLIFTGSVELEVDSYETADGEIRAIVADHDGFVSDSARQVHERDNETWTTGELVVRVPSDSFDEAVEEISDVGEVQSVATDSEDVTDQLVDIEARLENLRAERDQYRKLYEEANETEDVLAVQERLSATQEEIERLEARQRALEQQVAYATITVSLAEPTPEPERPDPDAWYDTAVTEAFLESVSGVTTVLRASVVATAYAAPYALTFGAPFVVALGGVLVWRSRR</sequence>
<keyword evidence="1" id="KW-0175">Coiled coil</keyword>
<dbReference type="RefSeq" id="WP_119821330.1">
    <property type="nucleotide sequence ID" value="NZ_CP025066.1"/>
</dbReference>
<accession>A0A343TNS3</accession>
<reference evidence="5" key="1">
    <citation type="submission" date="2017-11" db="EMBL/GenBank/DDBJ databases">
        <title>Phenotypic and genomic properties of facultatively anaerobic sulfur-reducing natronoarchaea from hypersaline soda lakes.</title>
        <authorList>
            <person name="Sorokin D.Y."/>
            <person name="Kublanov I.V."/>
            <person name="Roman P."/>
            <person name="Sinninghe Damste J.S."/>
            <person name="Golyshin P.N."/>
            <person name="Rojo D."/>
            <person name="Ciordia S."/>
            <person name="Mena M.D.C."/>
            <person name="Ferrer M."/>
            <person name="Messina E."/>
            <person name="Smedile F."/>
            <person name="La Spada G."/>
            <person name="La Cono V."/>
            <person name="Yakimov M.M."/>
        </authorList>
    </citation>
    <scope>NUCLEOTIDE SEQUENCE [LARGE SCALE GENOMIC DNA]</scope>
    <source>
        <strain evidence="5">AArc-Sl</strain>
    </source>
</reference>
<proteinExistence type="predicted"/>
<evidence type="ECO:0000256" key="2">
    <source>
        <dbReference type="SAM" id="Phobius"/>
    </source>
</evidence>
<organism evidence="4 5">
    <name type="scientific">Halalkaliarchaeum desulfuricum</name>
    <dbReference type="NCBI Taxonomy" id="2055893"/>
    <lineage>
        <taxon>Archaea</taxon>
        <taxon>Methanobacteriati</taxon>
        <taxon>Methanobacteriota</taxon>
        <taxon>Stenosarchaea group</taxon>
        <taxon>Halobacteria</taxon>
        <taxon>Halobacteriales</taxon>
        <taxon>Haloferacaceae</taxon>
        <taxon>Halalkaliarchaeum</taxon>
    </lineage>
</organism>
<dbReference type="InterPro" id="IPR025645">
    <property type="entry name" value="DUF4349"/>
</dbReference>
<evidence type="ECO:0000259" key="3">
    <source>
        <dbReference type="Pfam" id="PF14257"/>
    </source>
</evidence>
<feature type="coiled-coil region" evidence="1">
    <location>
        <begin position="165"/>
        <end position="236"/>
    </location>
</feature>
<feature type="domain" description="DUF4349" evidence="3">
    <location>
        <begin position="83"/>
        <end position="297"/>
    </location>
</feature>
<feature type="transmembrane region" description="Helical" evidence="2">
    <location>
        <begin position="284"/>
        <end position="305"/>
    </location>
</feature>
<keyword evidence="5" id="KW-1185">Reference proteome</keyword>
<keyword evidence="2" id="KW-0472">Membrane</keyword>
<dbReference type="PROSITE" id="PS51257">
    <property type="entry name" value="PROKAR_LIPOPROTEIN"/>
    <property type="match status" value="1"/>
</dbReference>
<evidence type="ECO:0000256" key="1">
    <source>
        <dbReference type="SAM" id="Coils"/>
    </source>
</evidence>
<keyword evidence="2" id="KW-0812">Transmembrane</keyword>
<gene>
    <name evidence="4" type="ORF">AArcSl_3138</name>
</gene>
<protein>
    <recommendedName>
        <fullName evidence="3">DUF4349 domain-containing protein</fullName>
    </recommendedName>
</protein>
<dbReference type="EMBL" id="CP025066">
    <property type="protein sequence ID" value="AUX10745.1"/>
    <property type="molecule type" value="Genomic_DNA"/>
</dbReference>